<keyword evidence="2" id="KW-1185">Reference proteome</keyword>
<proteinExistence type="predicted"/>
<reference evidence="1 2" key="1">
    <citation type="submission" date="2019-02" db="EMBL/GenBank/DDBJ databases">
        <authorList>
            <person name="Goldberg S.R."/>
            <person name="Haltli B.A."/>
            <person name="Correa H."/>
            <person name="Russell K.G."/>
        </authorList>
    </citation>
    <scope>NUCLEOTIDE SEQUENCE [LARGE SCALE GENOMIC DNA]</scope>
    <source>
        <strain evidence="1 2">JCM 16186</strain>
    </source>
</reference>
<sequence length="286" mass="31103">MRIIKTIFVIGFIWFSTEAMAGGGWPQPKGGMFLKLSQWWVISDQHYTNTGMIDPNLTRGTYNTSIYAEYGFTDRLTGVLYFPFFSRATLNEQVSGTTGQLIAEGDAVNSLGDTDLSIKYGLITDKPIVISATLTLGLPLGNDSGGRDGSLQTGDGEFNQMISIDASRAFKVGKFYPFLSLRAGLNNRTKDYSDEFRYGVEAGITISKVTLIARVFGVESLNNGADNFNAVGTSLFANNTEYMSFSPEIAFNFTKAFGISASYGTAFSGQLIFANPSYSVGAFLKL</sequence>
<gene>
    <name evidence="1" type="ORF">E1163_20860</name>
</gene>
<accession>A0ABW9RWL8</accession>
<dbReference type="RefSeq" id="WP_155174421.1">
    <property type="nucleotide sequence ID" value="NZ_BAAAFL010000012.1"/>
</dbReference>
<dbReference type="Proteomes" id="UP000798808">
    <property type="component" value="Unassembled WGS sequence"/>
</dbReference>
<dbReference type="EMBL" id="SMLW01000627">
    <property type="protein sequence ID" value="MTI27420.1"/>
    <property type="molecule type" value="Genomic_DNA"/>
</dbReference>
<name>A0ABW9RWL8_9BACT</name>
<organism evidence="1 2">
    <name type="scientific">Fulvivirga kasyanovii</name>
    <dbReference type="NCBI Taxonomy" id="396812"/>
    <lineage>
        <taxon>Bacteria</taxon>
        <taxon>Pseudomonadati</taxon>
        <taxon>Bacteroidota</taxon>
        <taxon>Cytophagia</taxon>
        <taxon>Cytophagales</taxon>
        <taxon>Fulvivirgaceae</taxon>
        <taxon>Fulvivirga</taxon>
    </lineage>
</organism>
<evidence type="ECO:0000313" key="2">
    <source>
        <dbReference type="Proteomes" id="UP000798808"/>
    </source>
</evidence>
<protein>
    <recommendedName>
        <fullName evidence="3">Transporter</fullName>
    </recommendedName>
</protein>
<comment type="caution">
    <text evidence="1">The sequence shown here is derived from an EMBL/GenBank/DDBJ whole genome shotgun (WGS) entry which is preliminary data.</text>
</comment>
<evidence type="ECO:0000313" key="1">
    <source>
        <dbReference type="EMBL" id="MTI27420.1"/>
    </source>
</evidence>
<evidence type="ECO:0008006" key="3">
    <source>
        <dbReference type="Google" id="ProtNLM"/>
    </source>
</evidence>